<evidence type="ECO:0000259" key="3">
    <source>
        <dbReference type="Pfam" id="PF18994"/>
    </source>
</evidence>
<evidence type="ECO:0000259" key="2">
    <source>
        <dbReference type="Pfam" id="PF06605"/>
    </source>
</evidence>
<sequence>MFKLYNIEHKKIQGLINYKEAILERELKTGDEKLSFSYPIFDKFYKDIVEECYIRTKENEYIVKEIHELDNFTEFTCFLNVEDLEGKPWDRYESIEKNIVDALNLAIVSTGWRVGFCNVSKKRTVRKSNCSSWDIIQDIKKTYMVDLQFDCINKKINVYEHLGRDKGVYFMDSLNVIKLESQRDSHNFYTRLIPLGKNELTIKAINEGKDYVENYQYSKKVKTFYWKDDRYTVVENLKKDGQAKLNELSKPRRAYKVDINNLAKSSKGKYEILDYSLGDTITLISKSKRVKEKQRIVKIKEYLLDHSKDTVEIANTILSFEEMQQQLQDAAETVSNITTDNGTVDGSCVDNIEAKQINNFEANVMKAVDFKAVNASIENLTAKKADIQDLNVVKERVGTLEATTITTNELKAVDVKVDNLEATKAKVTDLKVTNEKVKVIEADTANIKTLLNGNLTSENIQSGGITSDKLTIFDAFIKNAMIDSIDINKMNAGIINTEKFNITSNNGNLTIKDNTIQIKDSKNVRVQIGKDGSNNYGIYVWDVLGNLMFSSDTGLMEQGIKSKIIRDDMISDKANIQAYKLDINSVFREMNTNSNTLNATRIKIDSENQTLDMAFSKLKTTTENNKETVENALTKIQSQQGQIKATIENSKIIEDKQKTLEDNYNRTVATVDSINSELGSHKSILDGNSNKISSVEAKTNTLERNLEGMKEKVTSYEYSINKDLEKVTENIKNNFSELKTNIDSINLAVDNTKKQIITEGKEVTTKLDSARSDINSLKDKIKLSVSSEQLESTKSLLNHNIDKIKKDADEKINNLNLEVTKTNKKAASLETDINGITSKVSNMESNTEEINGKLTSYESRLTTAEQKITSKAIVNTVSSTIQEKINNLKIGGENLLKNADFSNYWVDSHIGWDDKINGSFKVSHWNLYNGGVENASKGSHAHLNIDKFNFPSIVFRSDDSNRWLGATQSIKRTLSSFKAGMEYTISMEIYMNNTSQAITGGLYYKTKDGKDGFHSGQFSFQVKEDKINQWVKFSHTFKISKDVKEDELAVSLFIYGHTKGRGWGFICKPKLEEGNVATSFTLNSKNIKDSLNKKIEETKAEQKIELDKITNSVNGCATKSEVIQSSQKWEAKFKDFNVINIVSNSRPTKTLNYWDTTYDSTANKSTITLAT</sequence>
<evidence type="ECO:0000313" key="4">
    <source>
        <dbReference type="EMBL" id="MPQ44209.1"/>
    </source>
</evidence>
<comment type="caution">
    <text evidence="4">The sequence shown here is derived from an EMBL/GenBank/DDBJ whole genome shotgun (WGS) entry which is preliminary data.</text>
</comment>
<feature type="coiled-coil region" evidence="1">
    <location>
        <begin position="692"/>
        <end position="741"/>
    </location>
</feature>
<dbReference type="Proteomes" id="UP000430345">
    <property type="component" value="Unassembled WGS sequence"/>
</dbReference>
<feature type="coiled-coil region" evidence="1">
    <location>
        <begin position="787"/>
        <end position="832"/>
    </location>
</feature>
<name>A0A6I1MVK3_9CLOT</name>
<reference evidence="4 5" key="1">
    <citation type="submission" date="2019-10" db="EMBL/GenBank/DDBJ databases">
        <title>The Genome Sequence of Clostridium tarantellae Isolated from Fish Brain.</title>
        <authorList>
            <person name="Bano L."/>
            <person name="Kiel M."/>
            <person name="Sales G."/>
            <person name="Doxey A.C."/>
            <person name="Mansfield M.J."/>
            <person name="Schiavone M."/>
            <person name="Rossetto O."/>
            <person name="Pirazzini M."/>
            <person name="Dobrindt U."/>
            <person name="Montecucco C."/>
        </authorList>
    </citation>
    <scope>NUCLEOTIDE SEQUENCE [LARGE SCALE GENOMIC DNA]</scope>
    <source>
        <strain evidence="4 5">DSM 3997</strain>
    </source>
</reference>
<evidence type="ECO:0008006" key="6">
    <source>
        <dbReference type="Google" id="ProtNLM"/>
    </source>
</evidence>
<dbReference type="Pfam" id="PF06605">
    <property type="entry name" value="Prophage_tail"/>
    <property type="match status" value="1"/>
</dbReference>
<protein>
    <recommendedName>
        <fullName evidence="6">Prophage tail endopeptidase domain-containing protein</fullName>
    </recommendedName>
</protein>
<dbReference type="Pfam" id="PF18994">
    <property type="entry name" value="Prophage_tailD1"/>
    <property type="match status" value="1"/>
</dbReference>
<dbReference type="SUPFAM" id="SSF57997">
    <property type="entry name" value="Tropomyosin"/>
    <property type="match status" value="1"/>
</dbReference>
<dbReference type="InterPro" id="IPR007119">
    <property type="entry name" value="Phage_tail_spike_N"/>
</dbReference>
<organism evidence="4 5">
    <name type="scientific">Clostridium tarantellae</name>
    <dbReference type="NCBI Taxonomy" id="39493"/>
    <lineage>
        <taxon>Bacteria</taxon>
        <taxon>Bacillati</taxon>
        <taxon>Bacillota</taxon>
        <taxon>Clostridia</taxon>
        <taxon>Eubacteriales</taxon>
        <taxon>Clostridiaceae</taxon>
        <taxon>Clostridium</taxon>
    </lineage>
</organism>
<dbReference type="NCBIfam" id="TIGR01665">
    <property type="entry name" value="put_anti_recept"/>
    <property type="match status" value="1"/>
</dbReference>
<dbReference type="RefSeq" id="WP_207707439.1">
    <property type="nucleotide sequence ID" value="NZ_WHJC01000169.1"/>
</dbReference>
<keyword evidence="5" id="KW-1185">Reference proteome</keyword>
<dbReference type="EMBL" id="WHJC01000169">
    <property type="protein sequence ID" value="MPQ44209.1"/>
    <property type="molecule type" value="Genomic_DNA"/>
</dbReference>
<dbReference type="Gene3D" id="2.60.120.260">
    <property type="entry name" value="Galactose-binding domain-like"/>
    <property type="match status" value="1"/>
</dbReference>
<proteinExistence type="predicted"/>
<dbReference type="Gene3D" id="1.10.287.1490">
    <property type="match status" value="1"/>
</dbReference>
<feature type="domain" description="Prophage endopeptidase tail N-terminal" evidence="3">
    <location>
        <begin position="4"/>
        <end position="68"/>
    </location>
</feature>
<dbReference type="InterPro" id="IPR044051">
    <property type="entry name" value="Prophage_tail_N"/>
</dbReference>
<evidence type="ECO:0000256" key="1">
    <source>
        <dbReference type="SAM" id="Coils"/>
    </source>
</evidence>
<dbReference type="InterPro" id="IPR010572">
    <property type="entry name" value="Tail_dom"/>
</dbReference>
<accession>A0A6I1MVK3</accession>
<feature type="non-terminal residue" evidence="4">
    <location>
        <position position="1171"/>
    </location>
</feature>
<gene>
    <name evidence="4" type="ORF">GBZ86_10585</name>
</gene>
<dbReference type="Gene3D" id="1.20.5.340">
    <property type="match status" value="1"/>
</dbReference>
<feature type="domain" description="Tail spike" evidence="2">
    <location>
        <begin position="97"/>
        <end position="326"/>
    </location>
</feature>
<keyword evidence="1" id="KW-0175">Coiled coil</keyword>
<evidence type="ECO:0000313" key="5">
    <source>
        <dbReference type="Proteomes" id="UP000430345"/>
    </source>
</evidence>
<dbReference type="AlphaFoldDB" id="A0A6I1MVK3"/>